<dbReference type="PANTHER" id="PTHR21105">
    <property type="entry name" value="GH16255P"/>
    <property type="match status" value="1"/>
</dbReference>
<evidence type="ECO:0000256" key="3">
    <source>
        <dbReference type="SAM" id="MobiDB-lite"/>
    </source>
</evidence>
<feature type="region of interest" description="Disordered" evidence="3">
    <location>
        <begin position="1"/>
        <end position="24"/>
    </location>
</feature>
<dbReference type="GO" id="GO:0043410">
    <property type="term" value="P:positive regulation of MAPK cascade"/>
    <property type="evidence" value="ECO:0007669"/>
    <property type="project" value="TreeGrafter"/>
</dbReference>
<dbReference type="InterPro" id="IPR023415">
    <property type="entry name" value="LDLR_class-A_CS"/>
</dbReference>
<keyword evidence="1" id="KW-1015">Disulfide bond</keyword>
<dbReference type="Proteomes" id="UP001162480">
    <property type="component" value="Chromosome 10"/>
</dbReference>
<dbReference type="PROSITE" id="PS01209">
    <property type="entry name" value="LDLRA_1"/>
    <property type="match status" value="1"/>
</dbReference>
<evidence type="ECO:0000313" key="5">
    <source>
        <dbReference type="Proteomes" id="UP001162480"/>
    </source>
</evidence>
<dbReference type="AlphaFoldDB" id="A0AA36F998"/>
<dbReference type="PANTHER" id="PTHR21105:SF0">
    <property type="entry name" value="GH16255P"/>
    <property type="match status" value="1"/>
</dbReference>
<feature type="region of interest" description="Disordered" evidence="3">
    <location>
        <begin position="45"/>
        <end position="64"/>
    </location>
</feature>
<dbReference type="SUPFAM" id="SSF57424">
    <property type="entry name" value="LDL receptor-like module"/>
    <property type="match status" value="1"/>
</dbReference>
<sequence>MNIKISRQRKQLGQNAKRLGGLPAESSMENWTHVLLKSLHGLPLHQGSGKKGKAVPSLPSSPLQPLIETTTKPHVDTLVQFMHQLSKQPETSEEVLLRQYFERLANQPGTSPEQIQHGSGFDRQYDPDNQSTPPSYACKKIDSSFRLACPVYNENEETTCIDDTQLCDGMSDCPNGDDENKTVCMFYTMIRYTINKLTQTMFEKLQRH</sequence>
<evidence type="ECO:0000313" key="4">
    <source>
        <dbReference type="EMBL" id="CAI9729260.1"/>
    </source>
</evidence>
<organism evidence="4 5">
    <name type="scientific">Octopus vulgaris</name>
    <name type="common">Common octopus</name>
    <dbReference type="NCBI Taxonomy" id="6645"/>
    <lineage>
        <taxon>Eukaryota</taxon>
        <taxon>Metazoa</taxon>
        <taxon>Spiralia</taxon>
        <taxon>Lophotrochozoa</taxon>
        <taxon>Mollusca</taxon>
        <taxon>Cephalopoda</taxon>
        <taxon>Coleoidea</taxon>
        <taxon>Octopodiformes</taxon>
        <taxon>Octopoda</taxon>
        <taxon>Incirrata</taxon>
        <taxon>Octopodidae</taxon>
        <taxon>Octopus</taxon>
    </lineage>
</organism>
<feature type="compositionally biased region" description="Basic residues" evidence="3">
    <location>
        <begin position="1"/>
        <end position="10"/>
    </location>
</feature>
<dbReference type="InterPro" id="IPR036055">
    <property type="entry name" value="LDL_receptor-like_sf"/>
</dbReference>
<comment type="caution">
    <text evidence="2">Lacks conserved residue(s) required for the propagation of feature annotation.</text>
</comment>
<accession>A0AA36F998</accession>
<dbReference type="CDD" id="cd00112">
    <property type="entry name" value="LDLa"/>
    <property type="match status" value="1"/>
</dbReference>
<reference evidence="4" key="1">
    <citation type="submission" date="2023-08" db="EMBL/GenBank/DDBJ databases">
        <authorList>
            <person name="Alioto T."/>
            <person name="Alioto T."/>
            <person name="Gomez Garrido J."/>
        </authorList>
    </citation>
    <scope>NUCLEOTIDE SEQUENCE</scope>
</reference>
<dbReference type="Gene3D" id="2.40.128.620">
    <property type="match status" value="1"/>
</dbReference>
<feature type="compositionally biased region" description="Polar residues" evidence="3">
    <location>
        <begin position="107"/>
        <end position="117"/>
    </location>
</feature>
<keyword evidence="5" id="KW-1185">Reference proteome</keyword>
<dbReference type="GO" id="GO:0030297">
    <property type="term" value="F:transmembrane receptor protein tyrosine kinase activator activity"/>
    <property type="evidence" value="ECO:0007669"/>
    <property type="project" value="TreeGrafter"/>
</dbReference>
<protein>
    <submittedName>
        <fullName evidence="4">I isoform X2</fullName>
    </submittedName>
</protein>
<name>A0AA36F998_OCTVU</name>
<proteinExistence type="predicted"/>
<dbReference type="InterPro" id="IPR002172">
    <property type="entry name" value="LDrepeatLR_classA_rpt"/>
</dbReference>
<evidence type="ECO:0000256" key="1">
    <source>
        <dbReference type="ARBA" id="ARBA00023157"/>
    </source>
</evidence>
<dbReference type="EMBL" id="OX597823">
    <property type="protein sequence ID" value="CAI9729260.1"/>
    <property type="molecule type" value="Genomic_DNA"/>
</dbReference>
<feature type="region of interest" description="Disordered" evidence="3">
    <location>
        <begin position="107"/>
        <end position="134"/>
    </location>
</feature>
<gene>
    <name evidence="4" type="ORF">OCTVUL_1B018469</name>
</gene>
<dbReference type="GO" id="GO:0043195">
    <property type="term" value="C:terminal bouton"/>
    <property type="evidence" value="ECO:0007669"/>
    <property type="project" value="TreeGrafter"/>
</dbReference>
<dbReference type="PROSITE" id="PS50068">
    <property type="entry name" value="LDLRA_2"/>
    <property type="match status" value="1"/>
</dbReference>
<evidence type="ECO:0000256" key="2">
    <source>
        <dbReference type="PROSITE-ProRule" id="PRU00124"/>
    </source>
</evidence>